<reference evidence="1" key="1">
    <citation type="submission" date="2023-04" db="EMBL/GenBank/DDBJ databases">
        <title>Ambrosiozyma monospora NBRC 10751.</title>
        <authorList>
            <person name="Ichikawa N."/>
            <person name="Sato H."/>
            <person name="Tonouchi N."/>
        </authorList>
    </citation>
    <scope>NUCLEOTIDE SEQUENCE</scope>
    <source>
        <strain evidence="1">NBRC 10751</strain>
    </source>
</reference>
<evidence type="ECO:0000313" key="2">
    <source>
        <dbReference type="Proteomes" id="UP001165064"/>
    </source>
</evidence>
<sequence>MERLKRNNLTDHIGACLINFVDISTLDGSPGHKGQGGKEGISVKIREETTLTVDHECSFWADSSVKSSVSDLSQSRVRFHLLLSIYRSSRRCLAHAI</sequence>
<organism evidence="1 2">
    <name type="scientific">Ambrosiozyma monospora</name>
    <name type="common">Yeast</name>
    <name type="synonym">Endomycopsis monosporus</name>
    <dbReference type="NCBI Taxonomy" id="43982"/>
    <lineage>
        <taxon>Eukaryota</taxon>
        <taxon>Fungi</taxon>
        <taxon>Dikarya</taxon>
        <taxon>Ascomycota</taxon>
        <taxon>Saccharomycotina</taxon>
        <taxon>Pichiomycetes</taxon>
        <taxon>Pichiales</taxon>
        <taxon>Pichiaceae</taxon>
        <taxon>Ambrosiozyma</taxon>
    </lineage>
</organism>
<gene>
    <name evidence="1" type="ORF">Amon02_000983000</name>
</gene>
<name>A0ACB5TVT6_AMBMO</name>
<keyword evidence="2" id="KW-1185">Reference proteome</keyword>
<accession>A0ACB5TVT6</accession>
<proteinExistence type="predicted"/>
<evidence type="ECO:0000313" key="1">
    <source>
        <dbReference type="EMBL" id="GME95839.1"/>
    </source>
</evidence>
<dbReference type="EMBL" id="BSXS01009556">
    <property type="protein sequence ID" value="GME95839.1"/>
    <property type="molecule type" value="Genomic_DNA"/>
</dbReference>
<comment type="caution">
    <text evidence="1">The sequence shown here is derived from an EMBL/GenBank/DDBJ whole genome shotgun (WGS) entry which is preliminary data.</text>
</comment>
<dbReference type="Proteomes" id="UP001165064">
    <property type="component" value="Unassembled WGS sequence"/>
</dbReference>
<protein>
    <submittedName>
        <fullName evidence="1">Unnamed protein product</fullName>
    </submittedName>
</protein>